<feature type="chain" id="PRO_5012748158" evidence="3">
    <location>
        <begin position="23"/>
        <end position="483"/>
    </location>
</feature>
<dbReference type="GO" id="GO:0000155">
    <property type="term" value="F:phosphorelay sensor kinase activity"/>
    <property type="evidence" value="ECO:0007669"/>
    <property type="project" value="InterPro"/>
</dbReference>
<dbReference type="OrthoDB" id="982262at2"/>
<evidence type="ECO:0000256" key="1">
    <source>
        <dbReference type="SAM" id="Coils"/>
    </source>
</evidence>
<dbReference type="SUPFAM" id="SSF48452">
    <property type="entry name" value="TPR-like"/>
    <property type="match status" value="2"/>
</dbReference>
<name>A0A1M5VJ86_9BACT</name>
<keyword evidence="2" id="KW-1133">Transmembrane helix</keyword>
<organism evidence="4 5">
    <name type="scientific">Chryseolinea serpens</name>
    <dbReference type="NCBI Taxonomy" id="947013"/>
    <lineage>
        <taxon>Bacteria</taxon>
        <taxon>Pseudomonadati</taxon>
        <taxon>Bacteroidota</taxon>
        <taxon>Cytophagia</taxon>
        <taxon>Cytophagales</taxon>
        <taxon>Fulvivirgaceae</taxon>
        <taxon>Chryseolinea</taxon>
    </lineage>
</organism>
<feature type="transmembrane region" description="Helical" evidence="2">
    <location>
        <begin position="352"/>
        <end position="373"/>
    </location>
</feature>
<dbReference type="AlphaFoldDB" id="A0A1M5VJ86"/>
<evidence type="ECO:0000256" key="2">
    <source>
        <dbReference type="SAM" id="Phobius"/>
    </source>
</evidence>
<dbReference type="Gene3D" id="1.10.287.130">
    <property type="match status" value="1"/>
</dbReference>
<keyword evidence="3" id="KW-0732">Signal</keyword>
<proteinExistence type="predicted"/>
<feature type="coiled-coil region" evidence="1">
    <location>
        <begin position="442"/>
        <end position="479"/>
    </location>
</feature>
<protein>
    <submittedName>
        <fullName evidence="4">Uncharacterized protein</fullName>
    </submittedName>
</protein>
<keyword evidence="5" id="KW-1185">Reference proteome</keyword>
<sequence>MKTILPCAIAVALLLAVGQAHAQPQKIDSLLKVLPLNPGGEAHIDILNKLAFSYTLVSVNEAEKFVSEAIRLAQARRYQTGLAEGFKILGTISYLRGEHEKAIEYSYAALKIYDAQKDKSGQSKVLNNIALIFMARKDFARVYELTMRSLKLKREIGDSAGVATSTLALGEYYTNEKNYGTALRFCKIALQRYEEMKDDWGTSHALLQIGDIYERQRNYLFASANYYDAIRYALMARDNAQMIAGYKQMGKLFLELQQFDSSYTYLRKALLLARKSASKNSEMETQKIMADYFSAIGNLDSALRYTNSANQLEHEIFDALKSQQIASLQMVYDFEHKEQELLYQRQQIRRQYVAIIGVSLILILSIIFGFKLFNLNKTNRLAKESLLKLNADINKINANLETMVQERTEEIKQQNQKLIEYAFFTAHEVRGPLARILGLVELAKLKELHHDREEILMRLENAANELDDVIRTINRKLENNRKL</sequence>
<evidence type="ECO:0000256" key="3">
    <source>
        <dbReference type="SAM" id="SignalP"/>
    </source>
</evidence>
<dbReference type="SMART" id="SM00028">
    <property type="entry name" value="TPR"/>
    <property type="match status" value="5"/>
</dbReference>
<keyword evidence="2" id="KW-0812">Transmembrane</keyword>
<feature type="coiled-coil region" evidence="1">
    <location>
        <begin position="386"/>
        <end position="417"/>
    </location>
</feature>
<dbReference type="Proteomes" id="UP000184212">
    <property type="component" value="Unassembled WGS sequence"/>
</dbReference>
<keyword evidence="2" id="KW-0472">Membrane</keyword>
<dbReference type="PANTHER" id="PTHR10098">
    <property type="entry name" value="RAPSYN-RELATED"/>
    <property type="match status" value="1"/>
</dbReference>
<dbReference type="STRING" id="947013.SAMN04488109_5146"/>
<dbReference type="Gene3D" id="1.25.40.10">
    <property type="entry name" value="Tetratricopeptide repeat domain"/>
    <property type="match status" value="2"/>
</dbReference>
<dbReference type="EMBL" id="FQWQ01000004">
    <property type="protein sequence ID" value="SHH75248.1"/>
    <property type="molecule type" value="Genomic_DNA"/>
</dbReference>
<dbReference type="InterPro" id="IPR036097">
    <property type="entry name" value="HisK_dim/P_sf"/>
</dbReference>
<dbReference type="PANTHER" id="PTHR10098:SF112">
    <property type="entry name" value="SLR0380 PROTEIN"/>
    <property type="match status" value="1"/>
</dbReference>
<feature type="signal peptide" evidence="3">
    <location>
        <begin position="1"/>
        <end position="22"/>
    </location>
</feature>
<dbReference type="InterPro" id="IPR011990">
    <property type="entry name" value="TPR-like_helical_dom_sf"/>
</dbReference>
<dbReference type="SUPFAM" id="SSF47384">
    <property type="entry name" value="Homodimeric domain of signal transducing histidine kinase"/>
    <property type="match status" value="1"/>
</dbReference>
<reference evidence="4 5" key="1">
    <citation type="submission" date="2016-11" db="EMBL/GenBank/DDBJ databases">
        <authorList>
            <person name="Jaros S."/>
            <person name="Januszkiewicz K."/>
            <person name="Wedrychowicz H."/>
        </authorList>
    </citation>
    <scope>NUCLEOTIDE SEQUENCE [LARGE SCALE GENOMIC DNA]</scope>
    <source>
        <strain evidence="4 5">DSM 24574</strain>
    </source>
</reference>
<gene>
    <name evidence="4" type="ORF">SAMN04488109_5146</name>
</gene>
<accession>A0A1M5VJ86</accession>
<evidence type="ECO:0000313" key="5">
    <source>
        <dbReference type="Proteomes" id="UP000184212"/>
    </source>
</evidence>
<dbReference type="RefSeq" id="WP_073140240.1">
    <property type="nucleotide sequence ID" value="NZ_FQWQ01000004.1"/>
</dbReference>
<dbReference type="InterPro" id="IPR019734">
    <property type="entry name" value="TPR_rpt"/>
</dbReference>
<evidence type="ECO:0000313" key="4">
    <source>
        <dbReference type="EMBL" id="SHH75248.1"/>
    </source>
</evidence>
<keyword evidence="1" id="KW-0175">Coiled coil</keyword>